<reference evidence="2" key="2">
    <citation type="submission" date="2020-05" db="EMBL/GenBank/DDBJ databases">
        <authorList>
            <person name="Kim H.-S."/>
            <person name="Proctor R.H."/>
            <person name="Brown D.W."/>
        </authorList>
    </citation>
    <scope>NUCLEOTIDE SEQUENCE</scope>
    <source>
        <strain evidence="2">NRRL 45417</strain>
    </source>
</reference>
<evidence type="ECO:0000256" key="1">
    <source>
        <dbReference type="SAM" id="MobiDB-lite"/>
    </source>
</evidence>
<dbReference type="OrthoDB" id="9983560at2759"/>
<evidence type="ECO:0000313" key="3">
    <source>
        <dbReference type="Proteomes" id="UP000604273"/>
    </source>
</evidence>
<dbReference type="EMBL" id="JABFAI010000135">
    <property type="protein sequence ID" value="KAF4953632.1"/>
    <property type="molecule type" value="Genomic_DNA"/>
</dbReference>
<dbReference type="Proteomes" id="UP000604273">
    <property type="component" value="Unassembled WGS sequence"/>
</dbReference>
<organism evidence="2 3">
    <name type="scientific">Fusarium gaditjirri</name>
    <dbReference type="NCBI Taxonomy" id="282569"/>
    <lineage>
        <taxon>Eukaryota</taxon>
        <taxon>Fungi</taxon>
        <taxon>Dikarya</taxon>
        <taxon>Ascomycota</taxon>
        <taxon>Pezizomycotina</taxon>
        <taxon>Sordariomycetes</taxon>
        <taxon>Hypocreomycetidae</taxon>
        <taxon>Hypocreales</taxon>
        <taxon>Nectriaceae</taxon>
        <taxon>Fusarium</taxon>
        <taxon>Fusarium nisikadoi species complex</taxon>
    </lineage>
</organism>
<reference evidence="2" key="1">
    <citation type="journal article" date="2020" name="BMC Genomics">
        <title>Correction to: Identification and distribution of gene clusters required for synthesis of sphingolipid metabolism inhibitors in diverse species of the filamentous fungus Fusarium.</title>
        <authorList>
            <person name="Kim H.S."/>
            <person name="Lohmar J.M."/>
            <person name="Busman M."/>
            <person name="Brown D.W."/>
            <person name="Naumann T.A."/>
            <person name="Divon H.H."/>
            <person name="Lysoe E."/>
            <person name="Uhlig S."/>
            <person name="Proctor R.H."/>
        </authorList>
    </citation>
    <scope>NUCLEOTIDE SEQUENCE</scope>
    <source>
        <strain evidence="2">NRRL 45417</strain>
    </source>
</reference>
<keyword evidence="3" id="KW-1185">Reference proteome</keyword>
<gene>
    <name evidence="2" type="ORF">FGADI_5968</name>
</gene>
<dbReference type="AlphaFoldDB" id="A0A8H4T921"/>
<evidence type="ECO:0000313" key="2">
    <source>
        <dbReference type="EMBL" id="KAF4953632.1"/>
    </source>
</evidence>
<comment type="caution">
    <text evidence="2">The sequence shown here is derived from an EMBL/GenBank/DDBJ whole genome shotgun (WGS) entry which is preliminary data.</text>
</comment>
<accession>A0A8H4T921</accession>
<proteinExistence type="predicted"/>
<name>A0A8H4T921_9HYPO</name>
<protein>
    <submittedName>
        <fullName evidence="2">Uncharacterized protein</fullName>
    </submittedName>
</protein>
<sequence length="358" mass="38963">MPAFTSSKKTLPWEGTWRSFGAEQGGSGKFQFVQTFTDKASTVTTDSPYPQKCSYEPRGSKDLVPRCGGNRLEGCLVHRLPDIGGLEAAFLACNHTGEPAPMSFYAAIDTPGSGSFLIFRYKASAEECSFFPDGISAGSTSVTKSKPESESEPSPVRHSQPGIAGALPSLLGLWRSLKSSLKWPNYPERGTERYSVSHSRDDPNQGLLASATGTITTCRFKFQYQPVYSHAVLDCVAGDKKKKWAMGRCNPCSAECRYSCSAENDNCSAGSYYPSESSSTGTLPSPDEHRWCTPEDFSCWPTKTAIEKPEKALDPTAPRLGLQWSNYPASQPAPVPTRSVNNQVFYGLGSKGIKALYY</sequence>
<feature type="region of interest" description="Disordered" evidence="1">
    <location>
        <begin position="139"/>
        <end position="162"/>
    </location>
</feature>